<dbReference type="SUPFAM" id="SSF46689">
    <property type="entry name" value="Homeodomain-like"/>
    <property type="match status" value="1"/>
</dbReference>
<evidence type="ECO:0000313" key="3">
    <source>
        <dbReference type="Proteomes" id="UP001529510"/>
    </source>
</evidence>
<gene>
    <name evidence="2" type="ORF">M9458_052327</name>
</gene>
<reference evidence="2 3" key="1">
    <citation type="submission" date="2024-05" db="EMBL/GenBank/DDBJ databases">
        <title>Genome sequencing and assembly of Indian major carp, Cirrhinus mrigala (Hamilton, 1822).</title>
        <authorList>
            <person name="Mohindra V."/>
            <person name="Chowdhury L.M."/>
            <person name="Lal K."/>
            <person name="Jena J.K."/>
        </authorList>
    </citation>
    <scope>NUCLEOTIDE SEQUENCE [LARGE SCALE GENOMIC DNA]</scope>
    <source>
        <strain evidence="2">CM1030</strain>
        <tissue evidence="2">Blood</tissue>
    </source>
</reference>
<dbReference type="AlphaFoldDB" id="A0ABD0MU96"/>
<evidence type="ECO:0000313" key="2">
    <source>
        <dbReference type="EMBL" id="KAL0152604.1"/>
    </source>
</evidence>
<dbReference type="InterPro" id="IPR036397">
    <property type="entry name" value="RNaseH_sf"/>
</dbReference>
<evidence type="ECO:0000259" key="1">
    <source>
        <dbReference type="Pfam" id="PF25787"/>
    </source>
</evidence>
<proteinExistence type="predicted"/>
<protein>
    <recommendedName>
        <fullName evidence="1">Sleeping Beauty transposase HTH domain-containing protein</fullName>
    </recommendedName>
</protein>
<dbReference type="InterPro" id="IPR057667">
    <property type="entry name" value="HTH_SB"/>
</dbReference>
<comment type="caution">
    <text evidence="2">The sequence shown here is derived from an EMBL/GenBank/DDBJ whole genome shotgun (WGS) entry which is preliminary data.</text>
</comment>
<dbReference type="Proteomes" id="UP001529510">
    <property type="component" value="Unassembled WGS sequence"/>
</dbReference>
<sequence>MAKTKELSDYFRYKFVDLHKVGMGYKTIANRPGEKVTTVITIIRKWKKHKIIVSLPLSGAPCKISPCGVLVIMTTWWKHDEHEGCFSAKGTEQLHRIKGMMDAAMYCQILGENLFPSARELKMGCGWGFHHDNDPKYTDKATKKWLKKKHIKVLEWPSL</sequence>
<dbReference type="InterPro" id="IPR036388">
    <property type="entry name" value="WH-like_DNA-bd_sf"/>
</dbReference>
<organism evidence="2 3">
    <name type="scientific">Cirrhinus mrigala</name>
    <name type="common">Mrigala</name>
    <dbReference type="NCBI Taxonomy" id="683832"/>
    <lineage>
        <taxon>Eukaryota</taxon>
        <taxon>Metazoa</taxon>
        <taxon>Chordata</taxon>
        <taxon>Craniata</taxon>
        <taxon>Vertebrata</taxon>
        <taxon>Euteleostomi</taxon>
        <taxon>Actinopterygii</taxon>
        <taxon>Neopterygii</taxon>
        <taxon>Teleostei</taxon>
        <taxon>Ostariophysi</taxon>
        <taxon>Cypriniformes</taxon>
        <taxon>Cyprinidae</taxon>
        <taxon>Labeoninae</taxon>
        <taxon>Labeonini</taxon>
        <taxon>Cirrhinus</taxon>
    </lineage>
</organism>
<dbReference type="Gene3D" id="1.10.10.10">
    <property type="entry name" value="Winged helix-like DNA-binding domain superfamily/Winged helix DNA-binding domain"/>
    <property type="match status" value="1"/>
</dbReference>
<feature type="domain" description="Sleeping Beauty transposase HTH" evidence="1">
    <location>
        <begin position="1"/>
        <end position="50"/>
    </location>
</feature>
<dbReference type="Pfam" id="PF25787">
    <property type="entry name" value="HTH_SB"/>
    <property type="match status" value="1"/>
</dbReference>
<keyword evidence="3" id="KW-1185">Reference proteome</keyword>
<dbReference type="EMBL" id="JAMKFB020000189">
    <property type="protein sequence ID" value="KAL0152604.1"/>
    <property type="molecule type" value="Genomic_DNA"/>
</dbReference>
<accession>A0ABD0MU96</accession>
<dbReference type="InterPro" id="IPR009057">
    <property type="entry name" value="Homeodomain-like_sf"/>
</dbReference>
<dbReference type="Gene3D" id="3.30.420.10">
    <property type="entry name" value="Ribonuclease H-like superfamily/Ribonuclease H"/>
    <property type="match status" value="1"/>
</dbReference>
<name>A0ABD0MU96_CIRMR</name>